<evidence type="ECO:0000313" key="2">
    <source>
        <dbReference type="Proteomes" id="UP000011648"/>
    </source>
</evidence>
<sequence length="44" mass="4838">MCHCFASVDDLTAEERAAVRDEHSLEELRAAYSETELAELGVAV</sequence>
<protein>
    <submittedName>
        <fullName evidence="1">Uncharacterized protein</fullName>
    </submittedName>
</protein>
<comment type="caution">
    <text evidence="1">The sequence shown here is derived from an EMBL/GenBank/DDBJ whole genome shotgun (WGS) entry which is preliminary data.</text>
</comment>
<dbReference type="PATRIC" id="fig|1230458.4.peg.3353"/>
<organism evidence="1 2">
    <name type="scientific">Natrialba taiwanensis DSM 12281</name>
    <dbReference type="NCBI Taxonomy" id="1230458"/>
    <lineage>
        <taxon>Archaea</taxon>
        <taxon>Methanobacteriati</taxon>
        <taxon>Methanobacteriota</taxon>
        <taxon>Stenosarchaea group</taxon>
        <taxon>Halobacteria</taxon>
        <taxon>Halobacteriales</taxon>
        <taxon>Natrialbaceae</taxon>
        <taxon>Natrialba</taxon>
    </lineage>
</organism>
<reference evidence="1 2" key="1">
    <citation type="journal article" date="2014" name="PLoS Genet.">
        <title>Phylogenetically driven sequencing of extremely halophilic archaea reveals strategies for static and dynamic osmo-response.</title>
        <authorList>
            <person name="Becker E.A."/>
            <person name="Seitzer P.M."/>
            <person name="Tritt A."/>
            <person name="Larsen D."/>
            <person name="Krusor M."/>
            <person name="Yao A.I."/>
            <person name="Wu D."/>
            <person name="Madern D."/>
            <person name="Eisen J.A."/>
            <person name="Darling A.E."/>
            <person name="Facciotti M.T."/>
        </authorList>
    </citation>
    <scope>NUCLEOTIDE SEQUENCE [LARGE SCALE GENOMIC DNA]</scope>
    <source>
        <strain evidence="1 2">DSM 12281</strain>
    </source>
</reference>
<accession>L9ZPP4</accession>
<proteinExistence type="predicted"/>
<dbReference type="Proteomes" id="UP000011648">
    <property type="component" value="Unassembled WGS sequence"/>
</dbReference>
<dbReference type="AlphaFoldDB" id="L9ZPP4"/>
<evidence type="ECO:0000313" key="1">
    <source>
        <dbReference type="EMBL" id="ELY88036.1"/>
    </source>
</evidence>
<dbReference type="EMBL" id="AOIL01000052">
    <property type="protein sequence ID" value="ELY88036.1"/>
    <property type="molecule type" value="Genomic_DNA"/>
</dbReference>
<dbReference type="RefSeq" id="WP_006110874.1">
    <property type="nucleotide sequence ID" value="NZ_AOIL01000052.1"/>
</dbReference>
<name>L9ZPP4_9EURY</name>
<keyword evidence="2" id="KW-1185">Reference proteome</keyword>
<gene>
    <name evidence="1" type="ORF">C484_16534</name>
</gene>